<organism evidence="1">
    <name type="scientific">Planktothricoides raciborskii GIHE-MW2</name>
    <dbReference type="NCBI Taxonomy" id="2792601"/>
    <lineage>
        <taxon>Bacteria</taxon>
        <taxon>Bacillati</taxon>
        <taxon>Cyanobacteriota</taxon>
        <taxon>Cyanophyceae</taxon>
        <taxon>Oscillatoriophycideae</taxon>
        <taxon>Oscillatoriales</taxon>
        <taxon>Oscillatoriaceae</taxon>
        <taxon>Planktothricoides</taxon>
    </lineage>
</organism>
<accession>A0AAU8JJ21</accession>
<sequence length="685" mass="78772">MTNILIHAKIFTQVINKNVRLFSMAENNRIISCRVSYKHILRELSVNRKDPCEVIRELISNSYDALASVIEIYPLLQYDGFIFIDNGTGISSEEEVNGVTPMDAFFSIGLSTKTLGKSIGYKCQGSKLCFASRKFALITRCQEDNESCWRSVIIDNPKDTLDSEQHNITDQDDTKPWLTLRKLLPQPDARTVAIIQHLDETYFKSNLKTGTIIIVIGLEVDNFSSYYGTDKDYPYIKSYIRFSTRHGDVRILDSERTGFSEQEAEHFKKSSPTYNDKCQLFIWNCNKEQLEEIPPGYPYIDKPKFLPGMEDYIWKTPAEIKQLRSGRFYYRKAQVFKFSGTMYSLVFAIDGNRRALDHYEELDRQGKKRSGIGFSSQRGTFVCSEGLKICPYNEIFSHSLLQDYRVLSDSKAMTHYVFMINGSFPLVTDRNSLSESSIKTLKSEQFLENIKKFLDQAWNESKVFSELIQSLRNKISEAKIDVQVKQFNDAKKLIRQRDNFYILDVEVLKGKKFFVPSVGEEHGVGALYTLLAHFVPAHSPYSKFWLRPLNFSGQGIDSLAAEFNDDELKEELKGLEYKYTFSTDELFNHPLVVTDQIVCWELDQYVEENNNVVADGDYVGEISFSDELKDIGCEITNIQNKAGSCHNSNIKVICLKNLITKTFQCEWRKGFSILASQSSSRKRSR</sequence>
<dbReference type="SUPFAM" id="SSF55874">
    <property type="entry name" value="ATPase domain of HSP90 chaperone/DNA topoisomerase II/histidine kinase"/>
    <property type="match status" value="1"/>
</dbReference>
<dbReference type="InterPro" id="IPR036890">
    <property type="entry name" value="HATPase_C_sf"/>
</dbReference>
<protein>
    <submittedName>
        <fullName evidence="1">ATP-binding protein</fullName>
    </submittedName>
</protein>
<evidence type="ECO:0000313" key="1">
    <source>
        <dbReference type="EMBL" id="XCM38839.1"/>
    </source>
</evidence>
<reference evidence="1" key="1">
    <citation type="submission" date="2024-07" db="EMBL/GenBank/DDBJ databases">
        <authorList>
            <person name="Kim Y.J."/>
            <person name="Jeong J.Y."/>
        </authorList>
    </citation>
    <scope>NUCLEOTIDE SEQUENCE</scope>
    <source>
        <strain evidence="1">GIHE-MW2</strain>
    </source>
</reference>
<name>A0AAU8JJ21_9CYAN</name>
<dbReference type="RefSeq" id="WP_197285202.1">
    <property type="nucleotide sequence ID" value="NZ_CP159837.1"/>
</dbReference>
<dbReference type="GO" id="GO:0005524">
    <property type="term" value="F:ATP binding"/>
    <property type="evidence" value="ECO:0007669"/>
    <property type="project" value="UniProtKB-KW"/>
</dbReference>
<gene>
    <name evidence="1" type="ORF">ABWT76_001715</name>
</gene>
<keyword evidence="1" id="KW-0547">Nucleotide-binding</keyword>
<dbReference type="Gene3D" id="3.30.565.10">
    <property type="entry name" value="Histidine kinase-like ATPase, C-terminal domain"/>
    <property type="match status" value="1"/>
</dbReference>
<dbReference type="AlphaFoldDB" id="A0AAU8JJ21"/>
<dbReference type="EMBL" id="CP159837">
    <property type="protein sequence ID" value="XCM38839.1"/>
    <property type="molecule type" value="Genomic_DNA"/>
</dbReference>
<proteinExistence type="predicted"/>
<keyword evidence="1" id="KW-0067">ATP-binding</keyword>